<dbReference type="Gene3D" id="3.90.190.10">
    <property type="entry name" value="Protein tyrosine phosphatase superfamily"/>
    <property type="match status" value="1"/>
</dbReference>
<evidence type="ECO:0000259" key="6">
    <source>
        <dbReference type="PROSITE" id="PS50056"/>
    </source>
</evidence>
<feature type="domain" description="Tyrosine specific protein phosphatases" evidence="6">
    <location>
        <begin position="131"/>
        <end position="190"/>
    </location>
</feature>
<dbReference type="EMBL" id="GGNE01000417">
    <property type="protein sequence ID" value="MIC88958.1"/>
    <property type="molecule type" value="Transcribed_RNA"/>
</dbReference>
<name>A0A4D5RAX5_SCOVI</name>
<feature type="domain" description="Tyrosine-protein phosphatase" evidence="5">
    <location>
        <begin position="71"/>
        <end position="211"/>
    </location>
</feature>
<dbReference type="GO" id="GO:0005737">
    <property type="term" value="C:cytoplasm"/>
    <property type="evidence" value="ECO:0007669"/>
    <property type="project" value="TreeGrafter"/>
</dbReference>
<evidence type="ECO:0000259" key="5">
    <source>
        <dbReference type="PROSITE" id="PS50054"/>
    </source>
</evidence>
<protein>
    <recommendedName>
        <fullName evidence="2">protein-serine/threonine phosphatase</fullName>
        <ecNumber evidence="2">3.1.3.16</ecNumber>
    </recommendedName>
</protein>
<dbReference type="PANTHER" id="PTHR45961">
    <property type="entry name" value="IP21249P"/>
    <property type="match status" value="1"/>
</dbReference>
<dbReference type="PRINTS" id="PR01910">
    <property type="entry name" value="ADSPHPHTASEB"/>
</dbReference>
<dbReference type="SUPFAM" id="SSF52799">
    <property type="entry name" value="(Phosphotyrosine protein) phosphatases II"/>
    <property type="match status" value="1"/>
</dbReference>
<dbReference type="PROSITE" id="PS00383">
    <property type="entry name" value="TYR_PHOSPHATASE_1"/>
    <property type="match status" value="1"/>
</dbReference>
<dbReference type="InterPro" id="IPR003595">
    <property type="entry name" value="Tyr_Pase_cat"/>
</dbReference>
<evidence type="ECO:0000256" key="4">
    <source>
        <dbReference type="ARBA" id="ARBA00022912"/>
    </source>
</evidence>
<organism evidence="7">
    <name type="scientific">Scolopendra viridis</name>
    <name type="common">Giant centipede</name>
    <dbReference type="NCBI Taxonomy" id="118503"/>
    <lineage>
        <taxon>Eukaryota</taxon>
        <taxon>Metazoa</taxon>
        <taxon>Ecdysozoa</taxon>
        <taxon>Arthropoda</taxon>
        <taxon>Myriapoda</taxon>
        <taxon>Chilopoda</taxon>
        <taxon>Pleurostigmophora</taxon>
        <taxon>Scolopendromorpha</taxon>
        <taxon>Scolopendridae</taxon>
        <taxon>Scolopendra</taxon>
    </lineage>
</organism>
<dbReference type="AlphaFoldDB" id="A0A4D5RAX5"/>
<comment type="similarity">
    <text evidence="1">Belongs to the protein-tyrosine phosphatase family. Non-receptor class dual specificity subfamily.</text>
</comment>
<proteinExistence type="inferred from homology"/>
<dbReference type="PROSITE" id="PS50054">
    <property type="entry name" value="TYR_PHOSPHATASE_DUAL"/>
    <property type="match status" value="1"/>
</dbReference>
<dbReference type="EC" id="3.1.3.16" evidence="2"/>
<dbReference type="SMART" id="SM00195">
    <property type="entry name" value="DSPc"/>
    <property type="match status" value="1"/>
</dbReference>
<dbReference type="InterPro" id="IPR000340">
    <property type="entry name" value="Dual-sp_phosphatase_cat-dom"/>
</dbReference>
<keyword evidence="3" id="KW-0378">Hydrolase</keyword>
<reference evidence="7" key="1">
    <citation type="journal article" date="2018" name="Toxicon">
        <title>Venom-gland transcriptomics and venom proteomics of the giant Florida blue centipede, Scolopendra viridis.</title>
        <authorList>
            <person name="Ward M.J."/>
            <person name="Rokyta D.R."/>
        </authorList>
    </citation>
    <scope>NUCLEOTIDE SEQUENCE</scope>
    <source>
        <tissue evidence="7">Venom gland</tissue>
    </source>
</reference>
<evidence type="ECO:0000256" key="3">
    <source>
        <dbReference type="ARBA" id="ARBA00022801"/>
    </source>
</evidence>
<dbReference type="PANTHER" id="PTHR45961:SF6">
    <property type="entry name" value="IP21249P"/>
    <property type="match status" value="1"/>
</dbReference>
<dbReference type="GO" id="GO:0004722">
    <property type="term" value="F:protein serine/threonine phosphatase activity"/>
    <property type="evidence" value="ECO:0007669"/>
    <property type="project" value="UniProtKB-EC"/>
</dbReference>
<dbReference type="PROSITE" id="PS50056">
    <property type="entry name" value="TYR_PHOSPHATASE_2"/>
    <property type="match status" value="1"/>
</dbReference>
<keyword evidence="4" id="KW-0904">Protein phosphatase</keyword>
<dbReference type="InterPro" id="IPR029021">
    <property type="entry name" value="Prot-tyrosine_phosphatase-like"/>
</dbReference>
<evidence type="ECO:0000256" key="2">
    <source>
        <dbReference type="ARBA" id="ARBA00013081"/>
    </source>
</evidence>
<accession>A0A4D5RAX5</accession>
<evidence type="ECO:0000313" key="7">
    <source>
        <dbReference type="EMBL" id="MIC88958.1"/>
    </source>
</evidence>
<dbReference type="InterPro" id="IPR020422">
    <property type="entry name" value="TYR_PHOSPHATASE_DUAL_dom"/>
</dbReference>
<dbReference type="CDD" id="cd14514">
    <property type="entry name" value="DUSP14-like"/>
    <property type="match status" value="1"/>
</dbReference>
<dbReference type="InterPro" id="IPR020420">
    <property type="entry name" value="Atypical_DUSP_subfamB"/>
</dbReference>
<sequence>MLRNYQNLLQRSVAGMSHPLVPVPHFSQDRHSSSSPISSRCTSHIFRRTSASSSAPSRSGMMRPDGPVFNQLAQITDYLFLSGARAVHYSRIVERGITCVINVTIELPNLPIPNVEYVKVPVDDTPYANLFNYFDVVADKIAEVRRQGGRTLVHCIAGVSRSATLCIAYLMKYEGMSLRKAYLHVKARRPIAHPNHGFFKQLIDYERRLFGQETVRMVNSTAGLIPDVYEEEYRNIVWLSTYKSDFGTCTPT</sequence>
<dbReference type="SMART" id="SM00404">
    <property type="entry name" value="PTPc_motif"/>
    <property type="match status" value="1"/>
</dbReference>
<dbReference type="GO" id="GO:0017017">
    <property type="term" value="F:MAP kinase tyrosine/serine/threonine phosphatase activity"/>
    <property type="evidence" value="ECO:0007669"/>
    <property type="project" value="InterPro"/>
</dbReference>
<evidence type="ECO:0000256" key="1">
    <source>
        <dbReference type="ARBA" id="ARBA00008601"/>
    </source>
</evidence>
<dbReference type="InterPro" id="IPR000387">
    <property type="entry name" value="Tyr_Pase_dom"/>
</dbReference>
<dbReference type="Pfam" id="PF00782">
    <property type="entry name" value="DSPc"/>
    <property type="match status" value="1"/>
</dbReference>
<dbReference type="InterPro" id="IPR016130">
    <property type="entry name" value="Tyr_Pase_AS"/>
</dbReference>
<dbReference type="InterPro" id="IPR052103">
    <property type="entry name" value="Dual_spec_Phospatases"/>
</dbReference>